<dbReference type="InterPro" id="IPR045090">
    <property type="entry name" value="Pept_M3A_M3B"/>
</dbReference>
<evidence type="ECO:0000256" key="1">
    <source>
        <dbReference type="ARBA" id="ARBA00004173"/>
    </source>
</evidence>
<evidence type="ECO:0000256" key="2">
    <source>
        <dbReference type="ARBA" id="ARBA00006040"/>
    </source>
</evidence>
<dbReference type="Gene3D" id="1.10.1370.10">
    <property type="entry name" value="Neurolysin, domain 3"/>
    <property type="match status" value="1"/>
</dbReference>
<dbReference type="EMBL" id="OC858499">
    <property type="protein sequence ID" value="CAD7626544.1"/>
    <property type="molecule type" value="Genomic_DNA"/>
</dbReference>
<evidence type="ECO:0000313" key="12">
    <source>
        <dbReference type="EMBL" id="CAD7626544.1"/>
    </source>
</evidence>
<dbReference type="Pfam" id="PF01432">
    <property type="entry name" value="Peptidase_M3"/>
    <property type="match status" value="1"/>
</dbReference>
<dbReference type="GO" id="GO:0004222">
    <property type="term" value="F:metalloendopeptidase activity"/>
    <property type="evidence" value="ECO:0007669"/>
    <property type="project" value="InterPro"/>
</dbReference>
<keyword evidence="4 10" id="KW-0479">Metal-binding</keyword>
<protein>
    <recommendedName>
        <fullName evidence="11">Peptidase M3A/M3B catalytic domain-containing protein</fullName>
    </recommendedName>
</protein>
<keyword evidence="7" id="KW-0809">Transit peptide</keyword>
<dbReference type="AlphaFoldDB" id="A0A7R9KR00"/>
<dbReference type="PANTHER" id="PTHR11804">
    <property type="entry name" value="PROTEASE M3 THIMET OLIGOPEPTIDASE-RELATED"/>
    <property type="match status" value="1"/>
</dbReference>
<accession>A0A7R9KR00</accession>
<keyword evidence="8 10" id="KW-0482">Metalloprotease</keyword>
<dbReference type="Proteomes" id="UP000759131">
    <property type="component" value="Unassembled WGS sequence"/>
</dbReference>
<dbReference type="GO" id="GO:0006627">
    <property type="term" value="P:protein processing involved in protein targeting to mitochondrion"/>
    <property type="evidence" value="ECO:0007669"/>
    <property type="project" value="TreeGrafter"/>
</dbReference>
<keyword evidence="5 10" id="KW-0378">Hydrolase</keyword>
<dbReference type="PANTHER" id="PTHR11804:SF79">
    <property type="entry name" value="MITOCHONDRIAL INTERMEDIATE PEPTIDASE"/>
    <property type="match status" value="1"/>
</dbReference>
<dbReference type="FunFam" id="3.40.390.10:FF:000013">
    <property type="entry name" value="Mitochondrial intermediate peptidase"/>
    <property type="match status" value="1"/>
</dbReference>
<sequence>MFNKLSKQFVRNVWTVSPLTAEFNRLNPKTHSFPRFFEQKTGLFGHQLLSEPSGFYLFRENAIVESDRLVKEALSPHRQRKMVEVFDQLSNCLCKVADMAEFVRIGHPSQRFGHSAEEASITISTEVERLNTNKPLYEALREVSEKGDRLATNELDEYVMKLFLFDFEQSGIHMNEDKRRLVLQLNQHILHVGSYFMSTASQSRSVPKSKLPEEVRNCFHTEGDHLVINGLFNDSDNDLVREAAYRVFLYPDEHQESLLQELLLSRLKLAQICGFDSYSQRAVNGSIANNPQTVWELINCITDRLRPFAEQDFEAMLKLKVSNNKYAKSVKLWDIPFFTNLFKQTKFSQDISFCAPYFSLGSCMDGLNTIFNSLFNTKLEVSEQLVGECWHRDVIKLSVIDCNTNTILGYIYCDFFERSSKPHNDCHFTIQGGCHLPDGSYQLPIVVLSLSLPNPSPTAPSLLSPHMVDNLFHEMGHAMHSMLARTPYQHITGTRCSTDLAEVPSILMEFFASDRRVIQTFAKHFQSGQQIPESLLDVWLASKQVFMASDLQSQTFYSALDQTYHSSQPFNGLKNTTEVLAQIQSHYYSVPAVPNTAWQLRFGHLVGYGAKYYSYLVSKSVAASIWQKLFQNDPFSSSAGQLYKEQVLAHGGGKPPKLIVQNVLNDTISAKSLADSLIDNVLQSYDRNSQSN</sequence>
<name>A0A7R9KR00_9ACAR</name>
<dbReference type="InterPro" id="IPR024079">
    <property type="entry name" value="MetalloPept_cat_dom_sf"/>
</dbReference>
<keyword evidence="9" id="KW-0496">Mitochondrion</keyword>
<comment type="cofactor">
    <cofactor evidence="10">
        <name>Zn(2+)</name>
        <dbReference type="ChEBI" id="CHEBI:29105"/>
    </cofactor>
    <text evidence="10">Binds 1 zinc ion.</text>
</comment>
<reference evidence="12" key="1">
    <citation type="submission" date="2020-11" db="EMBL/GenBank/DDBJ databases">
        <authorList>
            <person name="Tran Van P."/>
        </authorList>
    </citation>
    <scope>NUCLEOTIDE SEQUENCE</scope>
</reference>
<evidence type="ECO:0000313" key="13">
    <source>
        <dbReference type="Proteomes" id="UP000759131"/>
    </source>
</evidence>
<dbReference type="CDD" id="cd06457">
    <property type="entry name" value="M3A_MIP"/>
    <property type="match status" value="1"/>
</dbReference>
<evidence type="ECO:0000256" key="8">
    <source>
        <dbReference type="ARBA" id="ARBA00023049"/>
    </source>
</evidence>
<evidence type="ECO:0000256" key="3">
    <source>
        <dbReference type="ARBA" id="ARBA00022670"/>
    </source>
</evidence>
<evidence type="ECO:0000256" key="5">
    <source>
        <dbReference type="ARBA" id="ARBA00022801"/>
    </source>
</evidence>
<evidence type="ECO:0000256" key="7">
    <source>
        <dbReference type="ARBA" id="ARBA00022946"/>
    </source>
</evidence>
<dbReference type="GO" id="GO:0005739">
    <property type="term" value="C:mitochondrion"/>
    <property type="evidence" value="ECO:0007669"/>
    <property type="project" value="UniProtKB-SubCell"/>
</dbReference>
<evidence type="ECO:0000259" key="11">
    <source>
        <dbReference type="Pfam" id="PF01432"/>
    </source>
</evidence>
<keyword evidence="6 10" id="KW-0862">Zinc</keyword>
<proteinExistence type="inferred from homology"/>
<dbReference type="GO" id="GO:0046872">
    <property type="term" value="F:metal ion binding"/>
    <property type="evidence" value="ECO:0007669"/>
    <property type="project" value="UniProtKB-UniRule"/>
</dbReference>
<evidence type="ECO:0000256" key="10">
    <source>
        <dbReference type="RuleBase" id="RU003435"/>
    </source>
</evidence>
<dbReference type="InterPro" id="IPR001567">
    <property type="entry name" value="Pept_M3A_M3B_dom"/>
</dbReference>
<keyword evidence="3 10" id="KW-0645">Protease</keyword>
<dbReference type="GO" id="GO:0006518">
    <property type="term" value="P:peptide metabolic process"/>
    <property type="evidence" value="ECO:0007669"/>
    <property type="project" value="TreeGrafter"/>
</dbReference>
<gene>
    <name evidence="12" type="ORF">OSB1V03_LOCUS6977</name>
</gene>
<dbReference type="OrthoDB" id="17530at2759"/>
<feature type="domain" description="Peptidase M3A/M3B catalytic" evidence="11">
    <location>
        <begin position="233"/>
        <end position="675"/>
    </location>
</feature>
<dbReference type="Gene3D" id="3.40.390.10">
    <property type="entry name" value="Collagenase (Catalytic Domain)"/>
    <property type="match status" value="1"/>
</dbReference>
<organism evidence="12">
    <name type="scientific">Medioppia subpectinata</name>
    <dbReference type="NCBI Taxonomy" id="1979941"/>
    <lineage>
        <taxon>Eukaryota</taxon>
        <taxon>Metazoa</taxon>
        <taxon>Ecdysozoa</taxon>
        <taxon>Arthropoda</taxon>
        <taxon>Chelicerata</taxon>
        <taxon>Arachnida</taxon>
        <taxon>Acari</taxon>
        <taxon>Acariformes</taxon>
        <taxon>Sarcoptiformes</taxon>
        <taxon>Oribatida</taxon>
        <taxon>Brachypylina</taxon>
        <taxon>Oppioidea</taxon>
        <taxon>Oppiidae</taxon>
        <taxon>Medioppia</taxon>
    </lineage>
</organism>
<dbReference type="SUPFAM" id="SSF55486">
    <property type="entry name" value="Metalloproteases ('zincins'), catalytic domain"/>
    <property type="match status" value="1"/>
</dbReference>
<dbReference type="InterPro" id="IPR024077">
    <property type="entry name" value="Neurolysin/TOP_dom2"/>
</dbReference>
<evidence type="ECO:0000256" key="9">
    <source>
        <dbReference type="ARBA" id="ARBA00023128"/>
    </source>
</evidence>
<comment type="subcellular location">
    <subcellularLocation>
        <location evidence="1">Mitochondrion</location>
    </subcellularLocation>
</comment>
<dbReference type="EMBL" id="CAJPIZ010003924">
    <property type="protein sequence ID" value="CAG2106974.1"/>
    <property type="molecule type" value="Genomic_DNA"/>
</dbReference>
<comment type="similarity">
    <text evidence="2 10">Belongs to the peptidase M3 family.</text>
</comment>
<evidence type="ECO:0000256" key="4">
    <source>
        <dbReference type="ARBA" id="ARBA00022723"/>
    </source>
</evidence>
<dbReference type="InterPro" id="IPR033851">
    <property type="entry name" value="M3A_MIP"/>
</dbReference>
<keyword evidence="13" id="KW-1185">Reference proteome</keyword>
<evidence type="ECO:0000256" key="6">
    <source>
        <dbReference type="ARBA" id="ARBA00022833"/>
    </source>
</evidence>